<dbReference type="GeneID" id="85443992"/>
<dbReference type="RefSeq" id="XP_060419432.1">
    <property type="nucleotide sequence ID" value="XM_060559752.1"/>
</dbReference>
<protein>
    <submittedName>
        <fullName evidence="1">Uncharacterized protein</fullName>
    </submittedName>
</protein>
<sequence>MQLTYCTAHLCLSLPCPPGRTLTLPCVALSGGQEFQQQPPAYLFVSTTQGVKVGMSATWYLHSRDKDGTGIGQPATDTDAEDQGGEQSTTIAVLVDTSDWRVDGEEGWARAMGVNALWAGGSKKRNTDALDTYLPTYFGLGKVLVGYNGQVKDFCRRRRSLPPLQYQLPVVPYLPT</sequence>
<keyword evidence="2" id="KW-1185">Reference proteome</keyword>
<evidence type="ECO:0000313" key="2">
    <source>
        <dbReference type="Proteomes" id="UP001230504"/>
    </source>
</evidence>
<name>A0AAD8QA02_9PEZI</name>
<evidence type="ECO:0000313" key="1">
    <source>
        <dbReference type="EMBL" id="KAK1598755.1"/>
    </source>
</evidence>
<dbReference type="AlphaFoldDB" id="A0AAD8QA02"/>
<proteinExistence type="predicted"/>
<organism evidence="1 2">
    <name type="scientific">Colletotrichum navitas</name>
    <dbReference type="NCBI Taxonomy" id="681940"/>
    <lineage>
        <taxon>Eukaryota</taxon>
        <taxon>Fungi</taxon>
        <taxon>Dikarya</taxon>
        <taxon>Ascomycota</taxon>
        <taxon>Pezizomycotina</taxon>
        <taxon>Sordariomycetes</taxon>
        <taxon>Hypocreomycetidae</taxon>
        <taxon>Glomerellales</taxon>
        <taxon>Glomerellaceae</taxon>
        <taxon>Colletotrichum</taxon>
        <taxon>Colletotrichum graminicola species complex</taxon>
    </lineage>
</organism>
<gene>
    <name evidence="1" type="ORF">LY79DRAFT_575901</name>
</gene>
<reference evidence="1" key="1">
    <citation type="submission" date="2021-06" db="EMBL/GenBank/DDBJ databases">
        <title>Comparative genomics, transcriptomics and evolutionary studies reveal genomic signatures of adaptation to plant cell wall in hemibiotrophic fungi.</title>
        <authorList>
            <consortium name="DOE Joint Genome Institute"/>
            <person name="Baroncelli R."/>
            <person name="Diaz J.F."/>
            <person name="Benocci T."/>
            <person name="Peng M."/>
            <person name="Battaglia E."/>
            <person name="Haridas S."/>
            <person name="Andreopoulos W."/>
            <person name="Labutti K."/>
            <person name="Pangilinan J."/>
            <person name="Floch G.L."/>
            <person name="Makela M.R."/>
            <person name="Henrissat B."/>
            <person name="Grigoriev I.V."/>
            <person name="Crouch J.A."/>
            <person name="De Vries R.P."/>
            <person name="Sukno S.A."/>
            <person name="Thon M.R."/>
        </authorList>
    </citation>
    <scope>NUCLEOTIDE SEQUENCE</scope>
    <source>
        <strain evidence="1">CBS 125086</strain>
    </source>
</reference>
<accession>A0AAD8QA02</accession>
<comment type="caution">
    <text evidence="1">The sequence shown here is derived from an EMBL/GenBank/DDBJ whole genome shotgun (WGS) entry which is preliminary data.</text>
</comment>
<dbReference type="EMBL" id="JAHLJV010000004">
    <property type="protein sequence ID" value="KAK1598755.1"/>
    <property type="molecule type" value="Genomic_DNA"/>
</dbReference>
<dbReference type="Proteomes" id="UP001230504">
    <property type="component" value="Unassembled WGS sequence"/>
</dbReference>